<evidence type="ECO:0000313" key="8">
    <source>
        <dbReference type="Proteomes" id="UP000243579"/>
    </source>
</evidence>
<proteinExistence type="predicted"/>
<dbReference type="SMART" id="SM00717">
    <property type="entry name" value="SANT"/>
    <property type="match status" value="1"/>
</dbReference>
<dbReference type="OrthoDB" id="69594at2759"/>
<gene>
    <name evidence="7" type="ORF">ACHHYP_17356</name>
</gene>
<dbReference type="InterPro" id="IPR001005">
    <property type="entry name" value="SANT/Myb"/>
</dbReference>
<dbReference type="SUPFAM" id="SSF46689">
    <property type="entry name" value="Homeodomain-like"/>
    <property type="match status" value="1"/>
</dbReference>
<keyword evidence="1" id="KW-0805">Transcription regulation</keyword>
<evidence type="ECO:0000313" key="7">
    <source>
        <dbReference type="EMBL" id="OQR80659.1"/>
    </source>
</evidence>
<keyword evidence="3" id="KW-0539">Nucleus</keyword>
<keyword evidence="2" id="KW-0804">Transcription</keyword>
<dbReference type="CDD" id="cd00167">
    <property type="entry name" value="SANT"/>
    <property type="match status" value="1"/>
</dbReference>
<accession>A0A1V9Y4L4</accession>
<evidence type="ECO:0000256" key="1">
    <source>
        <dbReference type="ARBA" id="ARBA00023015"/>
    </source>
</evidence>
<dbReference type="InterPro" id="IPR009057">
    <property type="entry name" value="Homeodomain-like_sf"/>
</dbReference>
<keyword evidence="8" id="KW-1185">Reference proteome</keyword>
<dbReference type="PANTHER" id="PTHR12802">
    <property type="entry name" value="SWI/SNF COMPLEX-RELATED"/>
    <property type="match status" value="1"/>
</dbReference>
<dbReference type="EMBL" id="JNBR01002891">
    <property type="protein sequence ID" value="OQR80659.1"/>
    <property type="molecule type" value="Genomic_DNA"/>
</dbReference>
<dbReference type="NCBIfam" id="TIGR01557">
    <property type="entry name" value="myb_SHAQKYF"/>
    <property type="match status" value="1"/>
</dbReference>
<dbReference type="Pfam" id="PF00249">
    <property type="entry name" value="Myb_DNA-binding"/>
    <property type="match status" value="1"/>
</dbReference>
<evidence type="ECO:0000259" key="5">
    <source>
        <dbReference type="PROSITE" id="PS50090"/>
    </source>
</evidence>
<dbReference type="Gene3D" id="1.10.10.60">
    <property type="entry name" value="Homeodomain-like"/>
    <property type="match status" value="1"/>
</dbReference>
<evidence type="ECO:0000259" key="6">
    <source>
        <dbReference type="PROSITE" id="PS51294"/>
    </source>
</evidence>
<dbReference type="Proteomes" id="UP000243579">
    <property type="component" value="Unassembled WGS sequence"/>
</dbReference>
<organism evidence="7 8">
    <name type="scientific">Achlya hypogyna</name>
    <name type="common">Oomycete</name>
    <name type="synonym">Protoachlya hypogyna</name>
    <dbReference type="NCBI Taxonomy" id="1202772"/>
    <lineage>
        <taxon>Eukaryota</taxon>
        <taxon>Sar</taxon>
        <taxon>Stramenopiles</taxon>
        <taxon>Oomycota</taxon>
        <taxon>Saprolegniomycetes</taxon>
        <taxon>Saprolegniales</taxon>
        <taxon>Achlyaceae</taxon>
        <taxon>Achlya</taxon>
    </lineage>
</organism>
<name>A0A1V9Y4L4_ACHHY</name>
<evidence type="ECO:0000256" key="4">
    <source>
        <dbReference type="SAM" id="MobiDB-lite"/>
    </source>
</evidence>
<sequence>MMYFSPPNVTPARKSTESKPHVTGAWSPAEHKRFLVALDKFPNGPWKAIAAHVSTRTPRQAQTHAQKYREKLRRKMHCSVRGMTDMMRLVQDDLESIHESEPDAIEPIKMEKFRFCGDQEPPTWLLAEIPVVVQAGQGPMNLSILVETVIAAIIQSTAFDEALSLLTSSFGAVDSQLGDDLNRIESHVDVVLGSRNAPGLKTATVQLTLHATSGVAAFTIDAQSFHVLHKELREARNLMEMQLN</sequence>
<dbReference type="STRING" id="1202772.A0A1V9Y4L4"/>
<reference evidence="7 8" key="1">
    <citation type="journal article" date="2014" name="Genome Biol. Evol.">
        <title>The secreted proteins of Achlya hypogyna and Thraustotheca clavata identify the ancestral oomycete secretome and reveal gene acquisitions by horizontal gene transfer.</title>
        <authorList>
            <person name="Misner I."/>
            <person name="Blouin N."/>
            <person name="Leonard G."/>
            <person name="Richards T.A."/>
            <person name="Lane C.E."/>
        </authorList>
    </citation>
    <scope>NUCLEOTIDE SEQUENCE [LARGE SCALE GENOMIC DNA]</scope>
    <source>
        <strain evidence="7 8">ATCC 48635</strain>
    </source>
</reference>
<dbReference type="AlphaFoldDB" id="A0A1V9Y4L4"/>
<protein>
    <submittedName>
        <fullName evidence="7">Uncharacterized protein</fullName>
    </submittedName>
</protein>
<evidence type="ECO:0000256" key="3">
    <source>
        <dbReference type="ARBA" id="ARBA00023242"/>
    </source>
</evidence>
<dbReference type="GO" id="GO:0003677">
    <property type="term" value="F:DNA binding"/>
    <property type="evidence" value="ECO:0007669"/>
    <property type="project" value="InterPro"/>
</dbReference>
<feature type="domain" description="HTH myb-type" evidence="6">
    <location>
        <begin position="18"/>
        <end position="73"/>
    </location>
</feature>
<dbReference type="InterPro" id="IPR017930">
    <property type="entry name" value="Myb_dom"/>
</dbReference>
<feature type="domain" description="Myb-like" evidence="5">
    <location>
        <begin position="24"/>
        <end position="69"/>
    </location>
</feature>
<comment type="caution">
    <text evidence="7">The sequence shown here is derived from an EMBL/GenBank/DDBJ whole genome shotgun (WGS) entry which is preliminary data.</text>
</comment>
<dbReference type="PANTHER" id="PTHR12802:SF155">
    <property type="entry name" value="DEUBIQUITINASE MYSM1"/>
    <property type="match status" value="1"/>
</dbReference>
<dbReference type="InterPro" id="IPR006447">
    <property type="entry name" value="Myb_dom_plants"/>
</dbReference>
<feature type="region of interest" description="Disordered" evidence="4">
    <location>
        <begin position="1"/>
        <end position="24"/>
    </location>
</feature>
<evidence type="ECO:0000256" key="2">
    <source>
        <dbReference type="ARBA" id="ARBA00023163"/>
    </source>
</evidence>
<dbReference type="PROSITE" id="PS50090">
    <property type="entry name" value="MYB_LIKE"/>
    <property type="match status" value="1"/>
</dbReference>
<dbReference type="PROSITE" id="PS51294">
    <property type="entry name" value="HTH_MYB"/>
    <property type="match status" value="1"/>
</dbReference>